<proteinExistence type="predicted"/>
<sequence length="563" mass="61902">MNWLINQLIKMKPTFEKIAANPYLSAIRDGFIAVMPVILFSSLFLLVAFIPNIWGFYWSANVQNYLLKAYNFSMGLLAIFIAATTAKSLTDYKNLSLPKTNPVNPISVIIASEICFFIVAADPLKTGIDISFLGTKGLICAYIIGLIVPNIYYVCIKNNVTIKMPPQVPQNISQTFKDLIPMALSVLAFWLFDIVFRTISHNQNLAQSIITVLSPLFSGTDSYIGLMIIAGAMAFFWFIGIQGPSIVQPAVIAIMLANTDANMKLYQAGEHPWHVFANNTMDYVMNLGGTGSTFVLAYMFLLLAKSRQLKAVGKATFVPVSFSVNEPILFGTPIIMNPVFFIPFILTPMLNVAILKFFVSTLHMSGFIYYLPWTLPAPIGIVMSTRFAVLSFLMVAVMLLIDVLIYYPFMRAYDIQLIAEEAAADAAPAASGQSRVAATDKDAAVADNHETQSGEAKTIDKETNVLVICAGGGTSGILANALNKTASERKLPLNAAARAYGADMDLIQDMDLVILAPQMESMKDNLKNICDKYDTKMVTTSGRQYIELTRDADKALRFVSENI</sequence>
<keyword evidence="9" id="KW-0598">Phosphotransferase system</keyword>
<name>A0ABT0M9C2_9BACL</name>
<feature type="transmembrane region" description="Helical" evidence="17">
    <location>
        <begin position="379"/>
        <end position="407"/>
    </location>
</feature>
<evidence type="ECO:0000256" key="17">
    <source>
        <dbReference type="SAM" id="Phobius"/>
    </source>
</evidence>
<dbReference type="InterPro" id="IPR036095">
    <property type="entry name" value="PTS_EIIB-like_sf"/>
</dbReference>
<evidence type="ECO:0000256" key="5">
    <source>
        <dbReference type="ARBA" id="ARBA00022475"/>
    </source>
</evidence>
<dbReference type="InterPro" id="IPR041713">
    <property type="entry name" value="PTS_IIB"/>
</dbReference>
<keyword evidence="12 17" id="KW-1133">Transmembrane helix</keyword>
<feature type="modified residue" description="Phosphocysteine; by EIIA" evidence="16">
    <location>
        <position position="469"/>
    </location>
</feature>
<keyword evidence="13 17" id="KW-0472">Membrane</keyword>
<dbReference type="RefSeq" id="WP_249099497.1">
    <property type="nucleotide sequence ID" value="NZ_JAMAST010000004.1"/>
</dbReference>
<evidence type="ECO:0000313" key="20">
    <source>
        <dbReference type="EMBL" id="MCL1631464.1"/>
    </source>
</evidence>
<evidence type="ECO:0000256" key="11">
    <source>
        <dbReference type="ARBA" id="ARBA00022777"/>
    </source>
</evidence>
<organism evidence="20 21">
    <name type="scientific">Sporolactobacillus mangiferae</name>
    <dbReference type="NCBI Taxonomy" id="2940498"/>
    <lineage>
        <taxon>Bacteria</taxon>
        <taxon>Bacillati</taxon>
        <taxon>Bacillota</taxon>
        <taxon>Bacilli</taxon>
        <taxon>Bacillales</taxon>
        <taxon>Sporolactobacillaceae</taxon>
        <taxon>Sporolactobacillus</taxon>
    </lineage>
</organism>
<evidence type="ECO:0000256" key="12">
    <source>
        <dbReference type="ARBA" id="ARBA00022989"/>
    </source>
</evidence>
<dbReference type="PANTHER" id="PTHR33989:SF8">
    <property type="entry name" value="PERMEASE IIC COMPONENT"/>
    <property type="match status" value="1"/>
</dbReference>
<keyword evidence="7" id="KW-0762">Sugar transport</keyword>
<keyword evidence="5" id="KW-1003">Cell membrane</keyword>
<dbReference type="NCBIfam" id="TIGR00410">
    <property type="entry name" value="lacE"/>
    <property type="match status" value="1"/>
</dbReference>
<comment type="catalytic activity">
    <reaction evidence="15">
        <text>lactose(out) + N(pros)-phospho-L-histidyl-[protein] = lactose 6-phosphate(in) + L-histidyl-[protein]</text>
        <dbReference type="Rhea" id="RHEA:42400"/>
        <dbReference type="Rhea" id="RHEA-COMP:9745"/>
        <dbReference type="Rhea" id="RHEA-COMP:9746"/>
        <dbReference type="ChEBI" id="CHEBI:17716"/>
        <dbReference type="ChEBI" id="CHEBI:29979"/>
        <dbReference type="ChEBI" id="CHEBI:64837"/>
        <dbReference type="ChEBI" id="CHEBI:79080"/>
        <dbReference type="EC" id="2.7.1.207"/>
    </reaction>
</comment>
<evidence type="ECO:0000259" key="18">
    <source>
        <dbReference type="PROSITE" id="PS51100"/>
    </source>
</evidence>
<evidence type="ECO:0000256" key="7">
    <source>
        <dbReference type="ARBA" id="ARBA00022597"/>
    </source>
</evidence>
<dbReference type="Gene3D" id="3.40.50.2300">
    <property type="match status" value="1"/>
</dbReference>
<dbReference type="InterPro" id="IPR004501">
    <property type="entry name" value="PTS_EIIC_3"/>
</dbReference>
<evidence type="ECO:0000256" key="1">
    <source>
        <dbReference type="ARBA" id="ARBA00004651"/>
    </source>
</evidence>
<evidence type="ECO:0000256" key="15">
    <source>
        <dbReference type="ARBA" id="ARBA00048444"/>
    </source>
</evidence>
<feature type="transmembrane region" description="Helical" evidence="17">
    <location>
        <begin position="176"/>
        <end position="196"/>
    </location>
</feature>
<feature type="transmembrane region" description="Helical" evidence="17">
    <location>
        <begin position="31"/>
        <end position="57"/>
    </location>
</feature>
<dbReference type="NCBIfam" id="TIGR00853">
    <property type="entry name" value="pts-lac"/>
    <property type="match status" value="1"/>
</dbReference>
<dbReference type="Pfam" id="PF02378">
    <property type="entry name" value="PTS_EIIC"/>
    <property type="match status" value="1"/>
</dbReference>
<evidence type="ECO:0000313" key="21">
    <source>
        <dbReference type="Proteomes" id="UP001203004"/>
    </source>
</evidence>
<evidence type="ECO:0000256" key="4">
    <source>
        <dbReference type="ARBA" id="ARBA00022448"/>
    </source>
</evidence>
<gene>
    <name evidence="20" type="ORF">M3N64_05800</name>
</gene>
<dbReference type="PROSITE" id="PS51100">
    <property type="entry name" value="PTS_EIIB_TYPE_3"/>
    <property type="match status" value="1"/>
</dbReference>
<dbReference type="CDD" id="cd05565">
    <property type="entry name" value="PTS_IIB_lactose"/>
    <property type="match status" value="1"/>
</dbReference>
<feature type="transmembrane region" description="Helical" evidence="17">
    <location>
        <begin position="339"/>
        <end position="359"/>
    </location>
</feature>
<evidence type="ECO:0000256" key="2">
    <source>
        <dbReference type="ARBA" id="ARBA00012802"/>
    </source>
</evidence>
<feature type="transmembrane region" description="Helical" evidence="17">
    <location>
        <begin position="133"/>
        <end position="155"/>
    </location>
</feature>
<evidence type="ECO:0000256" key="10">
    <source>
        <dbReference type="ARBA" id="ARBA00022692"/>
    </source>
</evidence>
<dbReference type="InterPro" id="IPR003352">
    <property type="entry name" value="PTS_EIIC"/>
</dbReference>
<feature type="transmembrane region" description="Helical" evidence="17">
    <location>
        <begin position="222"/>
        <end position="239"/>
    </location>
</feature>
<keyword evidence="21" id="KW-1185">Reference proteome</keyword>
<feature type="transmembrane region" description="Helical" evidence="17">
    <location>
        <begin position="69"/>
        <end position="90"/>
    </location>
</feature>
<dbReference type="PANTHER" id="PTHR33989">
    <property type="match status" value="1"/>
</dbReference>
<dbReference type="SUPFAM" id="SSF52794">
    <property type="entry name" value="PTS system IIB component-like"/>
    <property type="match status" value="1"/>
</dbReference>
<comment type="subcellular location">
    <subcellularLocation>
        <location evidence="1">Cell membrane</location>
        <topology evidence="1">Multi-pass membrane protein</topology>
    </subcellularLocation>
</comment>
<dbReference type="PROSITE" id="PS51105">
    <property type="entry name" value="PTS_EIIC_TYPE_3"/>
    <property type="match status" value="1"/>
</dbReference>
<feature type="transmembrane region" description="Helical" evidence="17">
    <location>
        <begin position="283"/>
        <end position="304"/>
    </location>
</feature>
<keyword evidence="10 17" id="KW-0812">Transmembrane</keyword>
<evidence type="ECO:0000256" key="3">
    <source>
        <dbReference type="ARBA" id="ARBA00020834"/>
    </source>
</evidence>
<evidence type="ECO:0000256" key="9">
    <source>
        <dbReference type="ARBA" id="ARBA00022683"/>
    </source>
</evidence>
<comment type="caution">
    <text evidence="20">The sequence shown here is derived from an EMBL/GenBank/DDBJ whole genome shotgun (WGS) entry which is preliminary data.</text>
</comment>
<evidence type="ECO:0000259" key="19">
    <source>
        <dbReference type="PROSITE" id="PS51105"/>
    </source>
</evidence>
<feature type="domain" description="PTS EIIC type-3" evidence="19">
    <location>
        <begin position="5"/>
        <end position="409"/>
    </location>
</feature>
<feature type="transmembrane region" description="Helical" evidence="17">
    <location>
        <begin position="102"/>
        <end position="121"/>
    </location>
</feature>
<dbReference type="EMBL" id="JAMAST010000004">
    <property type="protein sequence ID" value="MCL1631464.1"/>
    <property type="molecule type" value="Genomic_DNA"/>
</dbReference>
<evidence type="ECO:0000256" key="16">
    <source>
        <dbReference type="PROSITE-ProRule" id="PRU00423"/>
    </source>
</evidence>
<keyword evidence="6" id="KW-0597">Phosphoprotein</keyword>
<protein>
    <recommendedName>
        <fullName evidence="3">PTS system lactose-specific EIICB component</fullName>
        <ecNumber evidence="2">2.7.1.207</ecNumber>
    </recommendedName>
    <alternativeName>
        <fullName evidence="14">EIICB-Lac</fullName>
    </alternativeName>
</protein>
<evidence type="ECO:0000256" key="13">
    <source>
        <dbReference type="ARBA" id="ARBA00023136"/>
    </source>
</evidence>
<evidence type="ECO:0000256" key="6">
    <source>
        <dbReference type="ARBA" id="ARBA00022553"/>
    </source>
</evidence>
<accession>A0ABT0M9C2</accession>
<dbReference type="InterPro" id="IPR003501">
    <property type="entry name" value="PTS_EIIB_2/3"/>
</dbReference>
<keyword evidence="8" id="KW-0808">Transferase</keyword>
<dbReference type="Pfam" id="PF02302">
    <property type="entry name" value="PTS_IIB"/>
    <property type="match status" value="1"/>
</dbReference>
<dbReference type="Proteomes" id="UP001203004">
    <property type="component" value="Unassembled WGS sequence"/>
</dbReference>
<evidence type="ECO:0000256" key="8">
    <source>
        <dbReference type="ARBA" id="ARBA00022679"/>
    </source>
</evidence>
<dbReference type="InterPro" id="IPR013012">
    <property type="entry name" value="PTS_EIIB_3"/>
</dbReference>
<keyword evidence="11" id="KW-0418">Kinase</keyword>
<evidence type="ECO:0000256" key="14">
    <source>
        <dbReference type="ARBA" id="ARBA00029639"/>
    </source>
</evidence>
<feature type="domain" description="PTS EIIB type-3" evidence="18">
    <location>
        <begin position="462"/>
        <end position="563"/>
    </location>
</feature>
<dbReference type="EC" id="2.7.1.207" evidence="2"/>
<dbReference type="InterPro" id="IPR051088">
    <property type="entry name" value="PTS_Sugar-EIIC/EIIB"/>
</dbReference>
<reference evidence="20 21" key="1">
    <citation type="submission" date="2022-05" db="EMBL/GenBank/DDBJ databases">
        <title>Sporolactobacillus sp nov CPB3-1, isolated from tree bark (Mangifera indica L.).</title>
        <authorList>
            <person name="Phuengjayaem S."/>
            <person name="Tanasupawat S."/>
        </authorList>
    </citation>
    <scope>NUCLEOTIDE SEQUENCE [LARGE SCALE GENOMIC DNA]</scope>
    <source>
        <strain evidence="20 21">CPB3-1</strain>
    </source>
</reference>
<keyword evidence="4" id="KW-0813">Transport</keyword>